<feature type="region of interest" description="Disordered" evidence="1">
    <location>
        <begin position="360"/>
        <end position="404"/>
    </location>
</feature>
<dbReference type="InterPro" id="IPR036737">
    <property type="entry name" value="OmpA-like_sf"/>
</dbReference>
<reference evidence="3 4" key="1">
    <citation type="submission" date="2024-09" db="EMBL/GenBank/DDBJ databases">
        <authorList>
            <person name="Sun Q."/>
            <person name="Mori K."/>
        </authorList>
    </citation>
    <scope>NUCLEOTIDE SEQUENCE [LARGE SCALE GENOMIC DNA]</scope>
    <source>
        <strain evidence="3 4">NCAIM B.02336</strain>
    </source>
</reference>
<feature type="transmembrane region" description="Helical" evidence="2">
    <location>
        <begin position="41"/>
        <end position="59"/>
    </location>
</feature>
<dbReference type="PANTHER" id="PTHR30441">
    <property type="entry name" value="DUF748 DOMAIN-CONTAINING PROTEIN"/>
    <property type="match status" value="1"/>
</dbReference>
<feature type="compositionally biased region" description="Basic and acidic residues" evidence="1">
    <location>
        <begin position="366"/>
        <end position="378"/>
    </location>
</feature>
<dbReference type="Gene3D" id="3.30.1330.60">
    <property type="entry name" value="OmpA-like domain"/>
    <property type="match status" value="1"/>
</dbReference>
<keyword evidence="2" id="KW-0472">Membrane</keyword>
<proteinExistence type="predicted"/>
<feature type="compositionally biased region" description="Low complexity" evidence="1">
    <location>
        <begin position="516"/>
        <end position="533"/>
    </location>
</feature>
<dbReference type="Proteomes" id="UP001589834">
    <property type="component" value="Unassembled WGS sequence"/>
</dbReference>
<comment type="caution">
    <text evidence="3">The sequence shown here is derived from an EMBL/GenBank/DDBJ whole genome shotgun (WGS) entry which is preliminary data.</text>
</comment>
<evidence type="ECO:0000313" key="3">
    <source>
        <dbReference type="EMBL" id="MFC0592982.1"/>
    </source>
</evidence>
<feature type="compositionally biased region" description="Pro residues" evidence="1">
    <location>
        <begin position="18"/>
        <end position="28"/>
    </location>
</feature>
<keyword evidence="4" id="KW-1185">Reference proteome</keyword>
<keyword evidence="2" id="KW-0812">Transmembrane</keyword>
<evidence type="ECO:0000256" key="1">
    <source>
        <dbReference type="SAM" id="MobiDB-lite"/>
    </source>
</evidence>
<sequence>MPSDSDIDEAAQTTAPEAAPPAAEPAPPARRPWWWRWGRRLLWAVGALLLLWGLLWLAVPPLLQWQGQKIASEQLGRPVRIGKIEFKPWTLELTLHDLAVGGLAGAPDQLTVGRIYLNASLESLWRLGPVLDALQVDAPALRLTHEGEGHYDIDDILARLTAGPAPAQPSKPMNFALYNIVLQDGRVDFDDRAVDRVQQLRDLRLALPFVSNLPKAREVKVLPQLAFNLNGSRFDSQAQALPFDDSRQTDASLQIAKFDLKPYLGYLPAGLPLSLQAGVLDADLRLAFEQTPQPALRVTGSVALSDVKAADRQGAPALAFDALKLQLAEAQPLARALHLASVELVNPHVTAHRSADGRINLLPADAPEKRASRADRAPAKGQKNLKESAAPPAPFASAASAPVSPAAPTEAEAFKLRIDELAVHGGRVDWRDDATASEHAPAATAQLDKLELQAKAIAWPMQQPFDFKGGAALTGAVASAAAPAAQAAASVAEPAPRPAARGRKARSATRGKPSAKARPPAEPKAQAAAPAHAGPASIAFEGRVGAAQGELGVQLAGVPLALAGPYLAPYLVPRLAGTLGADARLQWALPQSKGAAASPSWSVVAKRVQLDRLQLSGEGAPQRRRGDPAPADELAHVDALQLADVQLDPQARAVTVGRLAVQGPRVQVERDAQQHFMFERWLRQPEGKPAGEAKSTEPGKAEADAAWAVRVNELAVADGTVGWRDEAMPRPVRAELTELKVEARKLDLAGKQPAELQLSARLGTGRRSGGEPGRLSWSGPVTWAPVTARGAVDVQRLPVQAFEPYFGQQLNIRVLRADTSFKGKVDFAETERGPRVRVEGNARVDELRTYSQPGTAVSAESAKPAGAPASGAAPASQAPLAPVVARSAGGLGDELLSWKQLRLDGLDVALAPGQGPQVSIGSSLLSDFFARIVIDPSGRINLQDIVKSDGKAAPASASAAAAPTAPAANTMVSGEFNATAVTAAPAATAEVKPEAKPDPLAPVIHFGPTRLVNGHIDFSDHFIRPNYRADLTALDGSLGAFSSVAPGGAPQMAQLALTGKAEGTATLSVDGQINPLADPLALDIRAKVSDLDLPPLSPYSVKYAGHGIERGKLSMDVAYKIQPDGQLTATNKLVLNQLEFGEPVAGAPASLPVQLATALLADSHGVIDLDLPISGSLNDPQFSIGPIIVKAILNLIGKAITAPFTLLARALGGGGAGGQDLSQVAFAPGSARLSVPARAQLDKVAKALADRPGLKLTVVGSARLAPELDGAKRQRLDALVAAEQRSEAKTSAAAPAAAASAPASAASAAEAEAGAASIADSPEYPTLLKRLYRRADIPDKPRNVLGMQRDIPVAEMERLLMAHIDIGESAMRQLAVQRGVAVKEYLAGKGVATDRLFLGAAQTQGQGQAPTEAASAASAADAGAAKSWVPHAELSLGMN</sequence>
<organism evidence="3 4">
    <name type="scientific">Ottowia pentelensis</name>
    <dbReference type="NCBI Taxonomy" id="511108"/>
    <lineage>
        <taxon>Bacteria</taxon>
        <taxon>Pseudomonadati</taxon>
        <taxon>Pseudomonadota</taxon>
        <taxon>Betaproteobacteria</taxon>
        <taxon>Burkholderiales</taxon>
        <taxon>Comamonadaceae</taxon>
        <taxon>Ottowia</taxon>
    </lineage>
</organism>
<feature type="compositionally biased region" description="Low complexity" evidence="1">
    <location>
        <begin position="387"/>
        <end position="404"/>
    </location>
</feature>
<dbReference type="InterPro" id="IPR008023">
    <property type="entry name" value="DUF748"/>
</dbReference>
<feature type="region of interest" description="Disordered" evidence="1">
    <location>
        <begin position="489"/>
        <end position="533"/>
    </location>
</feature>
<dbReference type="Pfam" id="PF05359">
    <property type="entry name" value="DUF748"/>
    <property type="match status" value="1"/>
</dbReference>
<name>A0ABV6PT06_9BURK</name>
<gene>
    <name evidence="3" type="ORF">ACFFGG_10460</name>
</gene>
<evidence type="ECO:0000256" key="2">
    <source>
        <dbReference type="SAM" id="Phobius"/>
    </source>
</evidence>
<feature type="region of interest" description="Disordered" evidence="1">
    <location>
        <begin position="1"/>
        <end position="28"/>
    </location>
</feature>
<feature type="region of interest" description="Disordered" evidence="1">
    <location>
        <begin position="850"/>
        <end position="877"/>
    </location>
</feature>
<keyword evidence="2" id="KW-1133">Transmembrane helix</keyword>
<feature type="compositionally biased region" description="Low complexity" evidence="1">
    <location>
        <begin position="858"/>
        <end position="877"/>
    </location>
</feature>
<protein>
    <submittedName>
        <fullName evidence="3">DUF748 domain-containing protein</fullName>
    </submittedName>
</protein>
<dbReference type="RefSeq" id="WP_377482815.1">
    <property type="nucleotide sequence ID" value="NZ_JBHLTN010000018.1"/>
</dbReference>
<accession>A0ABV6PT06</accession>
<feature type="compositionally biased region" description="Basic residues" evidence="1">
    <location>
        <begin position="500"/>
        <end position="515"/>
    </location>
</feature>
<dbReference type="EMBL" id="JBHLTN010000018">
    <property type="protein sequence ID" value="MFC0592982.1"/>
    <property type="molecule type" value="Genomic_DNA"/>
</dbReference>
<dbReference type="InterPro" id="IPR052894">
    <property type="entry name" value="AsmA-related"/>
</dbReference>
<evidence type="ECO:0000313" key="4">
    <source>
        <dbReference type="Proteomes" id="UP001589834"/>
    </source>
</evidence>
<dbReference type="PANTHER" id="PTHR30441:SF8">
    <property type="entry name" value="DUF748 DOMAIN-CONTAINING PROTEIN"/>
    <property type="match status" value="1"/>
</dbReference>